<dbReference type="PANTHER" id="PTHR13696">
    <property type="entry name" value="P-LOOP CONTAINING NUCLEOSIDE TRIPHOSPHATE HYDROLASE"/>
    <property type="match status" value="1"/>
</dbReference>
<keyword evidence="2" id="KW-0614">Plasmid</keyword>
<name>A0A089QFT6_9LACO</name>
<gene>
    <name evidence="2" type="ORF">LSJ_3000</name>
</gene>
<dbReference type="Gene3D" id="3.40.50.300">
    <property type="entry name" value="P-loop containing nucleotide triphosphate hydrolases"/>
    <property type="match status" value="1"/>
</dbReference>
<dbReference type="PANTHER" id="PTHR13696:SF99">
    <property type="entry name" value="COBYRINIC ACID AC-DIAMIDE SYNTHASE"/>
    <property type="match status" value="1"/>
</dbReference>
<dbReference type="InterPro" id="IPR027417">
    <property type="entry name" value="P-loop_NTPase"/>
</dbReference>
<evidence type="ECO:0000259" key="1">
    <source>
        <dbReference type="Pfam" id="PF13614"/>
    </source>
</evidence>
<dbReference type="InterPro" id="IPR025669">
    <property type="entry name" value="AAA_dom"/>
</dbReference>
<protein>
    <submittedName>
        <fullName evidence="2">Replication partioning protein</fullName>
    </submittedName>
</protein>
<feature type="domain" description="AAA" evidence="1">
    <location>
        <begin position="23"/>
        <end position="201"/>
    </location>
</feature>
<evidence type="ECO:0000313" key="2">
    <source>
        <dbReference type="EMBL" id="AIR11620.1"/>
    </source>
</evidence>
<dbReference type="Pfam" id="PF13614">
    <property type="entry name" value="AAA_31"/>
    <property type="match status" value="1"/>
</dbReference>
<dbReference type="Proteomes" id="UP000029488">
    <property type="component" value="Plasmid pMP1046B"/>
</dbReference>
<accession>A0A089QFT6</accession>
<evidence type="ECO:0000313" key="3">
    <source>
        <dbReference type="Proteomes" id="UP000029488"/>
    </source>
</evidence>
<proteinExistence type="predicted"/>
<dbReference type="SUPFAM" id="SSF52540">
    <property type="entry name" value="P-loop containing nucleoside triphosphate hydrolases"/>
    <property type="match status" value="1"/>
</dbReference>
<dbReference type="CDD" id="cd02042">
    <property type="entry name" value="ParAB_family"/>
    <property type="match status" value="1"/>
</dbReference>
<sequence length="290" mass="33158">MRYTKKTFAELKDVIEKRGKGITVVIGNQKGGVGKTANATIMSYILAKHGIKTLVVDLDPQANASETLVHTMSRNSEDGRIPAIKKTILLGISEGDLTDLPVKIMDNLYLLPSYIDFEGFTEYLYEHTNNEYERNHFLKPLLDPLKEDYDVIILDMPPLMREIRDNAVVLSDYVLIVLQTQEHALVGAKRYIKKLIELRHKYDLPVDLLGVIGVLNNRRGRVDKIVLDEAKRDIGEDLVFETVVPNMERIKRFPIQGVGEDDRFDTQVLDVYRKITTEFAKRLTEAETRE</sequence>
<dbReference type="AlphaFoldDB" id="A0A089QFT6"/>
<organism evidence="2 3">
    <name type="scientific">Ligilactobacillus salivarius</name>
    <dbReference type="NCBI Taxonomy" id="1624"/>
    <lineage>
        <taxon>Bacteria</taxon>
        <taxon>Bacillati</taxon>
        <taxon>Bacillota</taxon>
        <taxon>Bacilli</taxon>
        <taxon>Lactobacillales</taxon>
        <taxon>Lactobacillaceae</taxon>
        <taxon>Ligilactobacillus</taxon>
    </lineage>
</organism>
<dbReference type="InterPro" id="IPR050678">
    <property type="entry name" value="DNA_Partitioning_ATPase"/>
</dbReference>
<dbReference type="EMBL" id="CP007648">
    <property type="protein sequence ID" value="AIR11620.1"/>
    <property type="molecule type" value="Genomic_DNA"/>
</dbReference>
<dbReference type="RefSeq" id="WP_044005767.1">
    <property type="nucleotide sequence ID" value="NZ_CP007648.1"/>
</dbReference>
<geneLocation type="plasmid" evidence="2 3">
    <name>pMP1046B</name>
</geneLocation>
<reference evidence="2 3" key="1">
    <citation type="journal article" date="2014" name="BMC Genomics">
        <title>Unusual genome complexity in Lactobacillus salivarius JCM1046.</title>
        <authorList>
            <person name="Raftis E.J."/>
            <person name="Forde B.M."/>
            <person name="Claesson M.J."/>
            <person name="O'Toole P.W."/>
        </authorList>
    </citation>
    <scope>NUCLEOTIDE SEQUENCE [LARGE SCALE GENOMIC DNA]</scope>
    <source>
        <strain evidence="2 3">JCM1046</strain>
        <plasmid evidence="2 3">pMP1046B</plasmid>
    </source>
</reference>
<dbReference type="KEGG" id="lsj:LSJ_3000"/>